<feature type="region of interest" description="Disordered" evidence="1">
    <location>
        <begin position="432"/>
        <end position="482"/>
    </location>
</feature>
<evidence type="ECO:0000313" key="2">
    <source>
        <dbReference type="EMBL" id="POI24220.1"/>
    </source>
</evidence>
<organism evidence="2 3">
    <name type="scientific">Bambusicola thoracicus</name>
    <name type="common">Chinese bamboo-partridge</name>
    <name type="synonym">Perdix thoracica</name>
    <dbReference type="NCBI Taxonomy" id="9083"/>
    <lineage>
        <taxon>Eukaryota</taxon>
        <taxon>Metazoa</taxon>
        <taxon>Chordata</taxon>
        <taxon>Craniata</taxon>
        <taxon>Vertebrata</taxon>
        <taxon>Euteleostomi</taxon>
        <taxon>Archelosauria</taxon>
        <taxon>Archosauria</taxon>
        <taxon>Dinosauria</taxon>
        <taxon>Saurischia</taxon>
        <taxon>Theropoda</taxon>
        <taxon>Coelurosauria</taxon>
        <taxon>Aves</taxon>
        <taxon>Neognathae</taxon>
        <taxon>Galloanserae</taxon>
        <taxon>Galliformes</taxon>
        <taxon>Phasianidae</taxon>
        <taxon>Perdicinae</taxon>
        <taxon>Bambusicola</taxon>
    </lineage>
</organism>
<accession>A0A2P4SJE6</accession>
<evidence type="ECO:0000313" key="3">
    <source>
        <dbReference type="Proteomes" id="UP000237246"/>
    </source>
</evidence>
<feature type="compositionally biased region" description="Polar residues" evidence="1">
    <location>
        <begin position="449"/>
        <end position="481"/>
    </location>
</feature>
<keyword evidence="3" id="KW-1185">Reference proteome</keyword>
<name>A0A2P4SJE6_BAMTH</name>
<proteinExistence type="predicted"/>
<evidence type="ECO:0000256" key="1">
    <source>
        <dbReference type="SAM" id="MobiDB-lite"/>
    </source>
</evidence>
<protein>
    <submittedName>
        <fullName evidence="2">Uncharacterized protein</fullName>
    </submittedName>
</protein>
<sequence>MELQKDDVKSKQQCLVHASLRCPYPEEAQQSISSGLAALSEESLPYLSTSLDADIDMYNMRMRICSAEVAESKREADVLRRACGGGDAHSTCGVCDGGSHIHVGEDSQLEYISANEEGFDDGDSSDELSEQREAVGIETLTAVDPVHDIAGGGAAKEQNLAVSASECCTGAEAAMPELPQLFQDSLLVGSGMACDCKEEQAASLSGLAGSMVESHACRSRERSYPNLLAVHHSEVKDASSPDSTQPQQNRRCVHSTLVEQGSPSLSPKERALATATQFCKSAGDSDFYSCEEPLLCMCGASCAYCAAKADENQCPVPEFLTIKDLCFGEEAAGKSCSANSTASLNLECCESLVNVAGNSKVNQAVDASSDFRVCFTTSRSTSTRVPLLSRAINTEMTMMNKFRHADWLGETYASASCSTDWLSGTGPIGETGSQLAGVHQDGSAAAAERSSQVKENAQTTCLTDGQQPSDSASSKMSQEQGMQHGYVRHKEWNECWFDAKEDFAVTDFSVTPEEVGKHQEKQDTVGLREAKIAEGANKCSFICIGGLSSSVSEGDLRLHFQKYQISVILLCADSDNHRDRIVDALLEVRKNNNGVLSGLSISSIMERASVILRKPRPACTGKGSVSQ</sequence>
<dbReference type="OrthoDB" id="9941526at2759"/>
<dbReference type="EMBL" id="PPHD01042906">
    <property type="protein sequence ID" value="POI24220.1"/>
    <property type="molecule type" value="Genomic_DNA"/>
</dbReference>
<dbReference type="AlphaFoldDB" id="A0A2P4SJE6"/>
<comment type="caution">
    <text evidence="2">The sequence shown here is derived from an EMBL/GenBank/DDBJ whole genome shotgun (WGS) entry which is preliminary data.</text>
</comment>
<dbReference type="Proteomes" id="UP000237246">
    <property type="component" value="Unassembled WGS sequence"/>
</dbReference>
<gene>
    <name evidence="2" type="ORF">CIB84_012031</name>
</gene>
<reference evidence="2 3" key="1">
    <citation type="submission" date="2018-01" db="EMBL/GenBank/DDBJ databases">
        <title>Comparison of the Chinese Bamboo Partridge and Red Junglefowl genome sequences highlights the importance of demography in genome evolution.</title>
        <authorList>
            <person name="Tiley G.P."/>
            <person name="Kimball R.T."/>
            <person name="Braun E.L."/>
            <person name="Burleigh J.G."/>
        </authorList>
    </citation>
    <scope>NUCLEOTIDE SEQUENCE [LARGE SCALE GENOMIC DNA]</scope>
    <source>
        <strain evidence="2">RTK389</strain>
        <tissue evidence="2">Blood</tissue>
    </source>
</reference>